<dbReference type="SUPFAM" id="SSF103515">
    <property type="entry name" value="Autotransporter"/>
    <property type="match status" value="1"/>
</dbReference>
<evidence type="ECO:0000256" key="1">
    <source>
        <dbReference type="SAM" id="Phobius"/>
    </source>
</evidence>
<evidence type="ECO:0000313" key="4">
    <source>
        <dbReference type="Proteomes" id="UP000007581"/>
    </source>
</evidence>
<feature type="domain" description="Autotransporter" evidence="2">
    <location>
        <begin position="846"/>
        <end position="1130"/>
    </location>
</feature>
<dbReference type="InterPro" id="IPR036709">
    <property type="entry name" value="Autotransporte_beta_dom_sf"/>
</dbReference>
<gene>
    <name evidence="3" type="ORF">RTTH1527_00070</name>
</gene>
<proteinExistence type="predicted"/>
<organism evidence="3 4">
    <name type="scientific">Rickettsia typhi str. TH1527</name>
    <dbReference type="NCBI Taxonomy" id="1003201"/>
    <lineage>
        <taxon>Bacteria</taxon>
        <taxon>Pseudomonadati</taxon>
        <taxon>Pseudomonadota</taxon>
        <taxon>Alphaproteobacteria</taxon>
        <taxon>Rickettsiales</taxon>
        <taxon>Rickettsiaceae</taxon>
        <taxon>Rickettsieae</taxon>
        <taxon>Rickettsia</taxon>
        <taxon>typhus group</taxon>
    </lineage>
</organism>
<keyword evidence="1" id="KW-1133">Transmembrane helix</keyword>
<dbReference type="InterPro" id="IPR005546">
    <property type="entry name" value="Autotransporte_beta"/>
</dbReference>
<dbReference type="Proteomes" id="UP000007581">
    <property type="component" value="Chromosome"/>
</dbReference>
<dbReference type="Gene3D" id="2.40.128.130">
    <property type="entry name" value="Autotransporter beta-domain"/>
    <property type="match status" value="1"/>
</dbReference>
<sequence>MNKLTEQNLLKKSRFLKYSLLASISVGAVMAMPVEGIAMGIDKKAFCTELNTKLLLKFSQSSVNKDTISTTQETNNNLSNNVQSNKSDMTEEVANVTTESLCKVSKMQAPEFKASENKFLNTLDFQTLSQELDRNSYTTKPIPQKPEIMLTTSSTTTSMGSNSFVNISSASSLKPVTPQQSAPDFKPNYSLGSNTPINIKELSFSSEQQQIAQHSNSTIPLMPTTSLVLPVKKSSVEIAPEMVNNISRVDDTVSIKSSEVTEDIKGTKGKKNKKILANQFNKSIGSWSKKTGKNKYELNKDSSKIEKFRKDLTTKNKDTDRLSAEIDISETKVSAFQAQQARIDEAHRDLLNPNQQKAPGKRLEENKTKGKVIKAAVDGVQKIFNNAKKKISRTKLKKLQDQVGNHVIIGTSTIPNPLLISKPTMQFSNKLNGTLLEDEDGYLVPCEAQPQIYTVILPGQEIENHKSMDSDLLSLSTKTLGKEIDEVHPNIGLSSEKEIEAKLVEDETTYSQDVQNAINILNTTNDKNTARLFGQHNNKLTLDLHDNDRKKYYETHKQLSNSIRSPKSDLTTNSSLASSLNIFGSNEDLSWDNAGDIGVGYRYGDEYSCPTPDDKSSSKLIDISDKNTTKVKGLEEGITMYDSIDLVADSLKSNAVSFKERNEALKQLSTAISETVISLSESNVQEDAEDILDGSILQAMLNSNNDKSIESLSLGSKEQEETEAGIRKAGDKQLLPVPVLLSDCKENEYLSLDNYNKGEKNYDSDFKEEEETIEQLSNSDWYKMTKADTAILLEQEAKQEMQTQISENAPTLNQAKVINTIVNNMIRNRLDTFINMVVVGAGDEEESNIKRGLWMRAMYGTNNHGRVNNMTGYRGINKGATVGFDAKINNNIIGIAYSNVHSVFKFKNSKNNDKELIGSKVISIYGQKELQQNFTLQVLVSASKNFIKDKINYSYGDTKIRSNVKHHNHSYNAEALLNYNYLVKNSIIVTPNIGLRYGKSRDGIYNETGINVQKIALTMKENNILSGILGTKVQVSLRDVLKFNNLGLTFQAAVEHNFEEKTQRINRVVKIFDNIFKQDYLIPKQPKTSYNLGTGIIFGINNTNISVDYNYYLNKHYRSHQGSVKIKVNL</sequence>
<name>A0ABM5MUK1_RICTP</name>
<dbReference type="Pfam" id="PF03797">
    <property type="entry name" value="Autotransporter"/>
    <property type="match status" value="1"/>
</dbReference>
<protein>
    <recommendedName>
        <fullName evidence="2">Autotransporter domain-containing protein</fullName>
    </recommendedName>
</protein>
<reference evidence="3" key="1">
    <citation type="submission" date="2012-03" db="EMBL/GenBank/DDBJ databases">
        <authorList>
            <person name="Johnson S.L."/>
            <person name="Sims D."/>
            <person name="Han S."/>
            <person name="Bruce D.C."/>
            <person name="Dasch G.A."/>
        </authorList>
    </citation>
    <scope>NUCLEOTIDE SEQUENCE [LARGE SCALE GENOMIC DNA]</scope>
    <source>
        <strain evidence="3">TH1527</strain>
    </source>
</reference>
<dbReference type="RefSeq" id="WP_011190491.1">
    <property type="nucleotide sequence ID" value="NC_017066.1"/>
</dbReference>
<keyword evidence="1" id="KW-0812">Transmembrane</keyword>
<feature type="transmembrane region" description="Helical" evidence="1">
    <location>
        <begin position="20"/>
        <end position="41"/>
    </location>
</feature>
<dbReference type="EMBL" id="CP003397">
    <property type="protein sequence ID" value="AFE53881.1"/>
    <property type="molecule type" value="Genomic_DNA"/>
</dbReference>
<keyword evidence="1" id="KW-0472">Membrane</keyword>
<dbReference type="PROSITE" id="PS51208">
    <property type="entry name" value="AUTOTRANSPORTER"/>
    <property type="match status" value="1"/>
</dbReference>
<evidence type="ECO:0000313" key="3">
    <source>
        <dbReference type="EMBL" id="AFE53881.1"/>
    </source>
</evidence>
<dbReference type="SMART" id="SM00869">
    <property type="entry name" value="Autotransporter"/>
    <property type="match status" value="1"/>
</dbReference>
<accession>A0ABM5MUK1</accession>
<evidence type="ECO:0000259" key="2">
    <source>
        <dbReference type="PROSITE" id="PS51208"/>
    </source>
</evidence>
<keyword evidence="4" id="KW-1185">Reference proteome</keyword>